<dbReference type="EMBL" id="BAABBW010000006">
    <property type="protein sequence ID" value="GAA4180528.1"/>
    <property type="molecule type" value="Genomic_DNA"/>
</dbReference>
<organism evidence="6 7">
    <name type="scientific">Gryllotalpicola koreensis</name>
    <dbReference type="NCBI Taxonomy" id="993086"/>
    <lineage>
        <taxon>Bacteria</taxon>
        <taxon>Bacillati</taxon>
        <taxon>Actinomycetota</taxon>
        <taxon>Actinomycetes</taxon>
        <taxon>Micrococcales</taxon>
        <taxon>Microbacteriaceae</taxon>
        <taxon>Gryllotalpicola</taxon>
    </lineage>
</organism>
<name>A0ABP8AA93_9MICO</name>
<gene>
    <name evidence="6" type="primary">gsiB</name>
    <name evidence="6" type="ORF">GCM10022287_34420</name>
</gene>
<dbReference type="Gene3D" id="3.10.105.10">
    <property type="entry name" value="Dipeptide-binding Protein, Domain 3"/>
    <property type="match status" value="1"/>
</dbReference>
<sequence length="474" mass="51462">MKFGFSAEPAKPTTNAGTASTVNYQLYGLMHRGVMMYSDTGKVVPALAEKADQVDDTTYTFTLRSGLKFSDGSALTAQNVKNSLLHYADPANSARSYPGMKYIKSIEVTDDQNFTITLSSPNSSFLEFLADPSAFIVPDSELKEGAEADIGAGPFKLTSWKDGVGLTLKKSNDYYDAKDVKLKEIDVTFYPDATARVNALQSGDVDFIDYVPWESFDQLKSAGLTVKGAVSSFQVAQFNVTKAPFNNPLVREAVAYAINRDNANKAAFFGNATSLYGIPDTGSTGEKLWSHDPDKAKELLKQAGYTNGGPTVHLLANSTYTFLQDVATSLQADLEAVGFKVELTSPDWNTFTEQALKGQYDVTVQGEIANVTDPSAWLAVMVQPPTAANKTYGYNNDALNKALGSALSSTDKTAKQKYLDEAYQIIGTDVPFASIDRRTQAYAYDSKVAGFSVMKGFTQPYSINNLTNVYMADN</sequence>
<evidence type="ECO:0000256" key="2">
    <source>
        <dbReference type="ARBA" id="ARBA00005695"/>
    </source>
</evidence>
<feature type="domain" description="Solute-binding protein family 5" evidence="5">
    <location>
        <begin position="42"/>
        <end position="383"/>
    </location>
</feature>
<comment type="similarity">
    <text evidence="2">Belongs to the bacterial solute-binding protein 5 family.</text>
</comment>
<comment type="caution">
    <text evidence="6">The sequence shown here is derived from an EMBL/GenBank/DDBJ whole genome shotgun (WGS) entry which is preliminary data.</text>
</comment>
<evidence type="ECO:0000313" key="7">
    <source>
        <dbReference type="Proteomes" id="UP001501079"/>
    </source>
</evidence>
<protein>
    <submittedName>
        <fullName evidence="6">Glutathione ABC transporter substrate-binding protein GsiB</fullName>
    </submittedName>
</protein>
<keyword evidence="7" id="KW-1185">Reference proteome</keyword>
<keyword evidence="4" id="KW-0732">Signal</keyword>
<comment type="subcellular location">
    <subcellularLocation>
        <location evidence="1">Cell envelope</location>
    </subcellularLocation>
</comment>
<accession>A0ABP8AA93</accession>
<dbReference type="PANTHER" id="PTHR30290:SF10">
    <property type="entry name" value="PERIPLASMIC OLIGOPEPTIDE-BINDING PROTEIN-RELATED"/>
    <property type="match status" value="1"/>
</dbReference>
<dbReference type="InterPro" id="IPR030678">
    <property type="entry name" value="Peptide/Ni-bd"/>
</dbReference>
<evidence type="ECO:0000256" key="1">
    <source>
        <dbReference type="ARBA" id="ARBA00004196"/>
    </source>
</evidence>
<dbReference type="InterPro" id="IPR000914">
    <property type="entry name" value="SBP_5_dom"/>
</dbReference>
<proteinExistence type="inferred from homology"/>
<dbReference type="PANTHER" id="PTHR30290">
    <property type="entry name" value="PERIPLASMIC BINDING COMPONENT OF ABC TRANSPORTER"/>
    <property type="match status" value="1"/>
</dbReference>
<dbReference type="PIRSF" id="PIRSF002741">
    <property type="entry name" value="MppA"/>
    <property type="match status" value="1"/>
</dbReference>
<dbReference type="Pfam" id="PF00496">
    <property type="entry name" value="SBP_bac_5"/>
    <property type="match status" value="1"/>
</dbReference>
<evidence type="ECO:0000256" key="4">
    <source>
        <dbReference type="ARBA" id="ARBA00022729"/>
    </source>
</evidence>
<dbReference type="SUPFAM" id="SSF53850">
    <property type="entry name" value="Periplasmic binding protein-like II"/>
    <property type="match status" value="1"/>
</dbReference>
<dbReference type="InterPro" id="IPR039424">
    <property type="entry name" value="SBP_5"/>
</dbReference>
<keyword evidence="3" id="KW-0813">Transport</keyword>
<evidence type="ECO:0000259" key="5">
    <source>
        <dbReference type="Pfam" id="PF00496"/>
    </source>
</evidence>
<dbReference type="Proteomes" id="UP001501079">
    <property type="component" value="Unassembled WGS sequence"/>
</dbReference>
<evidence type="ECO:0000313" key="6">
    <source>
        <dbReference type="EMBL" id="GAA4180528.1"/>
    </source>
</evidence>
<evidence type="ECO:0000256" key="3">
    <source>
        <dbReference type="ARBA" id="ARBA00022448"/>
    </source>
</evidence>
<dbReference type="Gene3D" id="3.90.76.10">
    <property type="entry name" value="Dipeptide-binding Protein, Domain 1"/>
    <property type="match status" value="1"/>
</dbReference>
<reference evidence="7" key="1">
    <citation type="journal article" date="2019" name="Int. J. Syst. Evol. Microbiol.">
        <title>The Global Catalogue of Microorganisms (GCM) 10K type strain sequencing project: providing services to taxonomists for standard genome sequencing and annotation.</title>
        <authorList>
            <consortium name="The Broad Institute Genomics Platform"/>
            <consortium name="The Broad Institute Genome Sequencing Center for Infectious Disease"/>
            <person name="Wu L."/>
            <person name="Ma J."/>
        </authorList>
    </citation>
    <scope>NUCLEOTIDE SEQUENCE [LARGE SCALE GENOMIC DNA]</scope>
    <source>
        <strain evidence="7">JCM 17591</strain>
    </source>
</reference>
<dbReference type="Gene3D" id="3.40.190.10">
    <property type="entry name" value="Periplasmic binding protein-like II"/>
    <property type="match status" value="1"/>
</dbReference>